<feature type="region of interest" description="Disordered" evidence="1">
    <location>
        <begin position="1"/>
        <end position="32"/>
    </location>
</feature>
<dbReference type="InterPro" id="IPR005561">
    <property type="entry name" value="ANTAR"/>
</dbReference>
<dbReference type="EMBL" id="JAVREZ010000007">
    <property type="protein sequence ID" value="MDT0483035.1"/>
    <property type="molecule type" value="Genomic_DNA"/>
</dbReference>
<keyword evidence="4" id="KW-1185">Reference proteome</keyword>
<name>A0ABU2VBV0_9ACTN</name>
<evidence type="ECO:0000259" key="2">
    <source>
        <dbReference type="PROSITE" id="PS50921"/>
    </source>
</evidence>
<dbReference type="Gene3D" id="1.10.10.10">
    <property type="entry name" value="Winged helix-like DNA-binding domain superfamily/Winged helix DNA-binding domain"/>
    <property type="match status" value="1"/>
</dbReference>
<evidence type="ECO:0000313" key="3">
    <source>
        <dbReference type="EMBL" id="MDT0483035.1"/>
    </source>
</evidence>
<dbReference type="PROSITE" id="PS50921">
    <property type="entry name" value="ANTAR"/>
    <property type="match status" value="1"/>
</dbReference>
<evidence type="ECO:0000313" key="4">
    <source>
        <dbReference type="Proteomes" id="UP001183824"/>
    </source>
</evidence>
<dbReference type="SMART" id="SM01012">
    <property type="entry name" value="ANTAR"/>
    <property type="match status" value="1"/>
</dbReference>
<evidence type="ECO:0000256" key="1">
    <source>
        <dbReference type="SAM" id="MobiDB-lite"/>
    </source>
</evidence>
<dbReference type="RefSeq" id="WP_311715978.1">
    <property type="nucleotide sequence ID" value="NZ_JAVREZ010000007.1"/>
</dbReference>
<dbReference type="InterPro" id="IPR036388">
    <property type="entry name" value="WH-like_DNA-bd_sf"/>
</dbReference>
<organism evidence="3 4">
    <name type="scientific">Streptomyces doebereineriae</name>
    <dbReference type="NCBI Taxonomy" id="3075528"/>
    <lineage>
        <taxon>Bacteria</taxon>
        <taxon>Bacillati</taxon>
        <taxon>Actinomycetota</taxon>
        <taxon>Actinomycetes</taxon>
        <taxon>Kitasatosporales</taxon>
        <taxon>Streptomycetaceae</taxon>
        <taxon>Streptomyces</taxon>
    </lineage>
</organism>
<protein>
    <submittedName>
        <fullName evidence="3">ANTAR domain-containing protein</fullName>
    </submittedName>
</protein>
<proteinExistence type="predicted"/>
<dbReference type="Proteomes" id="UP001183824">
    <property type="component" value="Unassembled WGS sequence"/>
</dbReference>
<accession>A0ABU2VBV0</accession>
<reference evidence="4" key="1">
    <citation type="submission" date="2023-07" db="EMBL/GenBank/DDBJ databases">
        <title>30 novel species of actinomycetes from the DSMZ collection.</title>
        <authorList>
            <person name="Nouioui I."/>
        </authorList>
    </citation>
    <scope>NUCLEOTIDE SEQUENCE [LARGE SCALE GENOMIC DNA]</scope>
    <source>
        <strain evidence="4">DSM 41640</strain>
    </source>
</reference>
<feature type="domain" description="ANTAR" evidence="2">
    <location>
        <begin position="57"/>
        <end position="118"/>
    </location>
</feature>
<comment type="caution">
    <text evidence="3">The sequence shown here is derived from an EMBL/GenBank/DDBJ whole genome shotgun (WGS) entry which is preliminary data.</text>
</comment>
<sequence length="134" mass="14661">MAPSPGPRDDWPRCRRSQIPSTPRLPHPGRLNDDDVHLAQALADSAALALMHWSTEPARADDVITRVQSVIASKATLEIAKGMIAQYADTTIAEAAQLLTAYARQRRLRLTDTVQALVTRDMNPAAVVEAKPRT</sequence>
<gene>
    <name evidence="3" type="ORF">RNB18_23005</name>
</gene>